<proteinExistence type="predicted"/>
<dbReference type="EMBL" id="CADEAL010002779">
    <property type="protein sequence ID" value="CAB1442118.1"/>
    <property type="molecule type" value="Genomic_DNA"/>
</dbReference>
<gene>
    <name evidence="2" type="ORF">PLEPLA_LOCUS29820</name>
</gene>
<accession>A0A9N7UYR9</accession>
<sequence>MPGGISSMSPSSHSTALCTLDPSMSSFCETLLKTSTTGSGHWGSPEDFEVDPETHHMQGLSTLLHGKNPPHSSKSPAERLDSLRLLEGFFASGCEWKKEGKIERNKEGFHS</sequence>
<name>A0A9N7UYR9_PLEPL</name>
<protein>
    <submittedName>
        <fullName evidence="2">Uncharacterized protein</fullName>
    </submittedName>
</protein>
<organism evidence="2 3">
    <name type="scientific">Pleuronectes platessa</name>
    <name type="common">European plaice</name>
    <dbReference type="NCBI Taxonomy" id="8262"/>
    <lineage>
        <taxon>Eukaryota</taxon>
        <taxon>Metazoa</taxon>
        <taxon>Chordata</taxon>
        <taxon>Craniata</taxon>
        <taxon>Vertebrata</taxon>
        <taxon>Euteleostomi</taxon>
        <taxon>Actinopterygii</taxon>
        <taxon>Neopterygii</taxon>
        <taxon>Teleostei</taxon>
        <taxon>Neoteleostei</taxon>
        <taxon>Acanthomorphata</taxon>
        <taxon>Carangaria</taxon>
        <taxon>Pleuronectiformes</taxon>
        <taxon>Pleuronectoidei</taxon>
        <taxon>Pleuronectidae</taxon>
        <taxon>Pleuronectes</taxon>
    </lineage>
</organism>
<evidence type="ECO:0000313" key="3">
    <source>
        <dbReference type="Proteomes" id="UP001153269"/>
    </source>
</evidence>
<feature type="region of interest" description="Disordered" evidence="1">
    <location>
        <begin position="36"/>
        <end position="76"/>
    </location>
</feature>
<evidence type="ECO:0000256" key="1">
    <source>
        <dbReference type="SAM" id="MobiDB-lite"/>
    </source>
</evidence>
<comment type="caution">
    <text evidence="2">The sequence shown here is derived from an EMBL/GenBank/DDBJ whole genome shotgun (WGS) entry which is preliminary data.</text>
</comment>
<reference evidence="2" key="1">
    <citation type="submission" date="2020-03" db="EMBL/GenBank/DDBJ databases">
        <authorList>
            <person name="Weist P."/>
        </authorList>
    </citation>
    <scope>NUCLEOTIDE SEQUENCE</scope>
</reference>
<keyword evidence="3" id="KW-1185">Reference proteome</keyword>
<dbReference type="Proteomes" id="UP001153269">
    <property type="component" value="Unassembled WGS sequence"/>
</dbReference>
<evidence type="ECO:0000313" key="2">
    <source>
        <dbReference type="EMBL" id="CAB1442118.1"/>
    </source>
</evidence>
<dbReference type="AlphaFoldDB" id="A0A9N7UYR9"/>